<evidence type="ECO:0000256" key="3">
    <source>
        <dbReference type="ARBA" id="ARBA00023002"/>
    </source>
</evidence>
<keyword evidence="2 5" id="KW-0479">Metal-binding</keyword>
<feature type="binding site" evidence="5">
    <location>
        <position position="282"/>
    </location>
    <ligand>
        <name>Fe cation</name>
        <dbReference type="ChEBI" id="CHEBI:24875"/>
        <note>catalytic</note>
    </ligand>
</feature>
<gene>
    <name evidence="6" type="ORF">BU16DRAFT_525914</name>
</gene>
<comment type="similarity">
    <text evidence="1">Belongs to the carotenoid oxygenase family.</text>
</comment>
<sequence length="551" mass="60826">MAQQVNEQDKDGVSAIWRHEQGFEPKYEQRTPVELKVVGSIPKYAAGVLYRTGPGGHQEDGPNGKPVIMSHWFDGFTQVHRFKIDATNDATTPIRVFYNSRLEVDEILQTIRETGDLKDFTFGQKRDPCESFFQKVMSTFTSAVTSAAKPSGPRGPTTANVGVTLSVNLPGFQTIGNDSEPSIASHSSGIKTLHNKTDANIFQQIDPETLEPIGLATQTSLHPLLKGPMSAAHAKADPETGDIFNYNLDIGMKSTYQVFHTSASTGQTEILATIQDRPAYLHSLFLSGSYVILCIWSAHYSKAGVSLLANKNILESIAPFDPTKKAKWYVIDRRNGKGLVATYESDPFFCFHTINAWERPSPSDPSKTEIVCDVTKHDNLDILHALYYKSLMSIPTPDVPRPSVARFVLPDVPSTPSSELREAKLVFDSPKDFGAELPIINPAYFTKEARYVYGIANRGRSTLTDGLVKFDYQTQTTVYWEKWSHTPGEPIFVADPEGSGEDDGVLLSVVLDGEVGKSYLLCLDARTMEEVGRAEVDGVVGFGFHGRHVRL</sequence>
<keyword evidence="6" id="KW-0223">Dioxygenase</keyword>
<dbReference type="OrthoDB" id="407010at2759"/>
<dbReference type="Pfam" id="PF03055">
    <property type="entry name" value="RPE65"/>
    <property type="match status" value="1"/>
</dbReference>
<dbReference type="PANTHER" id="PTHR10543:SF24">
    <property type="entry name" value="CAROTENOID ISOMEROOXYGENASE"/>
    <property type="match status" value="1"/>
</dbReference>
<dbReference type="Proteomes" id="UP000799750">
    <property type="component" value="Unassembled WGS sequence"/>
</dbReference>
<proteinExistence type="inferred from homology"/>
<keyword evidence="4 5" id="KW-0408">Iron</keyword>
<dbReference type="GO" id="GO:0016121">
    <property type="term" value="P:carotene catabolic process"/>
    <property type="evidence" value="ECO:0007669"/>
    <property type="project" value="TreeGrafter"/>
</dbReference>
<dbReference type="PANTHER" id="PTHR10543">
    <property type="entry name" value="BETA-CAROTENE DIOXYGENASE"/>
    <property type="match status" value="1"/>
</dbReference>
<dbReference type="InterPro" id="IPR004294">
    <property type="entry name" value="Carotenoid_Oase"/>
</dbReference>
<evidence type="ECO:0000256" key="2">
    <source>
        <dbReference type="ARBA" id="ARBA00022723"/>
    </source>
</evidence>
<evidence type="ECO:0000256" key="5">
    <source>
        <dbReference type="PIRSR" id="PIRSR604294-1"/>
    </source>
</evidence>
<organism evidence="6 7">
    <name type="scientific">Lophium mytilinum</name>
    <dbReference type="NCBI Taxonomy" id="390894"/>
    <lineage>
        <taxon>Eukaryota</taxon>
        <taxon>Fungi</taxon>
        <taxon>Dikarya</taxon>
        <taxon>Ascomycota</taxon>
        <taxon>Pezizomycotina</taxon>
        <taxon>Dothideomycetes</taxon>
        <taxon>Pleosporomycetidae</taxon>
        <taxon>Mytilinidiales</taxon>
        <taxon>Mytilinidiaceae</taxon>
        <taxon>Lophium</taxon>
    </lineage>
</organism>
<name>A0A6A6QWF0_9PEZI</name>
<evidence type="ECO:0000256" key="1">
    <source>
        <dbReference type="ARBA" id="ARBA00006787"/>
    </source>
</evidence>
<dbReference type="AlphaFoldDB" id="A0A6A6QWF0"/>
<keyword evidence="3" id="KW-0560">Oxidoreductase</keyword>
<accession>A0A6A6QWF0</accession>
<dbReference type="GO" id="GO:0046872">
    <property type="term" value="F:metal ion binding"/>
    <property type="evidence" value="ECO:0007669"/>
    <property type="project" value="UniProtKB-KW"/>
</dbReference>
<feature type="binding site" evidence="5">
    <location>
        <position position="233"/>
    </location>
    <ligand>
        <name>Fe cation</name>
        <dbReference type="ChEBI" id="CHEBI:24875"/>
        <note>catalytic</note>
    </ligand>
</feature>
<dbReference type="EMBL" id="MU004187">
    <property type="protein sequence ID" value="KAF2496781.1"/>
    <property type="molecule type" value="Genomic_DNA"/>
</dbReference>
<evidence type="ECO:0000313" key="7">
    <source>
        <dbReference type="Proteomes" id="UP000799750"/>
    </source>
</evidence>
<evidence type="ECO:0000313" key="6">
    <source>
        <dbReference type="EMBL" id="KAF2496781.1"/>
    </source>
</evidence>
<reference evidence="6" key="1">
    <citation type="journal article" date="2020" name="Stud. Mycol.">
        <title>101 Dothideomycetes genomes: a test case for predicting lifestyles and emergence of pathogens.</title>
        <authorList>
            <person name="Haridas S."/>
            <person name="Albert R."/>
            <person name="Binder M."/>
            <person name="Bloem J."/>
            <person name="Labutti K."/>
            <person name="Salamov A."/>
            <person name="Andreopoulos B."/>
            <person name="Baker S."/>
            <person name="Barry K."/>
            <person name="Bills G."/>
            <person name="Bluhm B."/>
            <person name="Cannon C."/>
            <person name="Castanera R."/>
            <person name="Culley D."/>
            <person name="Daum C."/>
            <person name="Ezra D."/>
            <person name="Gonzalez J."/>
            <person name="Henrissat B."/>
            <person name="Kuo A."/>
            <person name="Liang C."/>
            <person name="Lipzen A."/>
            <person name="Lutzoni F."/>
            <person name="Magnuson J."/>
            <person name="Mondo S."/>
            <person name="Nolan M."/>
            <person name="Ohm R."/>
            <person name="Pangilinan J."/>
            <person name="Park H.-J."/>
            <person name="Ramirez L."/>
            <person name="Alfaro M."/>
            <person name="Sun H."/>
            <person name="Tritt A."/>
            <person name="Yoshinaga Y."/>
            <person name="Zwiers L.-H."/>
            <person name="Turgeon B."/>
            <person name="Goodwin S."/>
            <person name="Spatafora J."/>
            <person name="Crous P."/>
            <person name="Grigoriev I."/>
        </authorList>
    </citation>
    <scope>NUCLEOTIDE SEQUENCE</scope>
    <source>
        <strain evidence="6">CBS 269.34</strain>
    </source>
</reference>
<evidence type="ECO:0000256" key="4">
    <source>
        <dbReference type="ARBA" id="ARBA00023004"/>
    </source>
</evidence>
<feature type="binding site" evidence="5">
    <location>
        <position position="545"/>
    </location>
    <ligand>
        <name>Fe cation</name>
        <dbReference type="ChEBI" id="CHEBI:24875"/>
        <note>catalytic</note>
    </ligand>
</feature>
<comment type="cofactor">
    <cofactor evidence="5">
        <name>Fe(2+)</name>
        <dbReference type="ChEBI" id="CHEBI:29033"/>
    </cofactor>
    <text evidence="5">Binds 1 Fe(2+) ion per subunit.</text>
</comment>
<keyword evidence="7" id="KW-1185">Reference proteome</keyword>
<dbReference type="GO" id="GO:0010436">
    <property type="term" value="F:carotenoid dioxygenase activity"/>
    <property type="evidence" value="ECO:0007669"/>
    <property type="project" value="TreeGrafter"/>
</dbReference>
<feature type="binding site" evidence="5">
    <location>
        <position position="352"/>
    </location>
    <ligand>
        <name>Fe cation</name>
        <dbReference type="ChEBI" id="CHEBI:24875"/>
        <note>catalytic</note>
    </ligand>
</feature>
<protein>
    <submittedName>
        <fullName evidence="6">Beta,beta-carotene 9',10'-dioxygenase</fullName>
    </submittedName>
</protein>